<dbReference type="OrthoDB" id="1165644at2759"/>
<dbReference type="EMBL" id="JXTC01000237">
    <property type="protein sequence ID" value="PON79157.1"/>
    <property type="molecule type" value="Genomic_DNA"/>
</dbReference>
<evidence type="ECO:0000313" key="7">
    <source>
        <dbReference type="Proteomes" id="UP000237000"/>
    </source>
</evidence>
<evidence type="ECO:0000256" key="2">
    <source>
        <dbReference type="ARBA" id="ARBA00022737"/>
    </source>
</evidence>
<dbReference type="InterPro" id="IPR044974">
    <property type="entry name" value="Disease_R_plants"/>
</dbReference>
<dbReference type="Pfam" id="PF00931">
    <property type="entry name" value="NB-ARC"/>
    <property type="match status" value="1"/>
</dbReference>
<dbReference type="AlphaFoldDB" id="A0A2P5E0V3"/>
<dbReference type="SUPFAM" id="SSF52540">
    <property type="entry name" value="P-loop containing nucleoside triphosphate hydrolases"/>
    <property type="match status" value="1"/>
</dbReference>
<dbReference type="InterPro" id="IPR036390">
    <property type="entry name" value="WH_DNA-bd_sf"/>
</dbReference>
<keyword evidence="3" id="KW-0812">Transmembrane</keyword>
<dbReference type="InParanoid" id="A0A2P5E0V3"/>
<evidence type="ECO:0000256" key="3">
    <source>
        <dbReference type="SAM" id="Phobius"/>
    </source>
</evidence>
<dbReference type="GO" id="GO:0006952">
    <property type="term" value="P:defense response"/>
    <property type="evidence" value="ECO:0007669"/>
    <property type="project" value="InterPro"/>
</dbReference>
<reference evidence="7" key="1">
    <citation type="submission" date="2016-06" db="EMBL/GenBank/DDBJ databases">
        <title>Parallel loss of symbiosis genes in relatives of nitrogen-fixing non-legume Parasponia.</title>
        <authorList>
            <person name="Van Velzen R."/>
            <person name="Holmer R."/>
            <person name="Bu F."/>
            <person name="Rutten L."/>
            <person name="Van Zeijl A."/>
            <person name="Liu W."/>
            <person name="Santuari L."/>
            <person name="Cao Q."/>
            <person name="Sharma T."/>
            <person name="Shen D."/>
            <person name="Roswanjaya Y."/>
            <person name="Wardhani T."/>
            <person name="Kalhor M.S."/>
            <person name="Jansen J."/>
            <person name="Van den Hoogen J."/>
            <person name="Gungor B."/>
            <person name="Hartog M."/>
            <person name="Hontelez J."/>
            <person name="Verver J."/>
            <person name="Yang W.-C."/>
            <person name="Schijlen E."/>
            <person name="Repin R."/>
            <person name="Schilthuizen M."/>
            <person name="Schranz E."/>
            <person name="Heidstra R."/>
            <person name="Miyata K."/>
            <person name="Fedorova E."/>
            <person name="Kohlen W."/>
            <person name="Bisseling T."/>
            <person name="Smit S."/>
            <person name="Geurts R."/>
        </authorList>
    </citation>
    <scope>NUCLEOTIDE SEQUENCE [LARGE SCALE GENOMIC DNA]</scope>
    <source>
        <strain evidence="7">cv. RG33-2</strain>
    </source>
</reference>
<evidence type="ECO:0000313" key="6">
    <source>
        <dbReference type="EMBL" id="PON79157.1"/>
    </source>
</evidence>
<accession>A0A2P5E0V3</accession>
<dbReference type="Pfam" id="PF23282">
    <property type="entry name" value="WHD_ROQ1"/>
    <property type="match status" value="1"/>
</dbReference>
<dbReference type="InterPro" id="IPR027417">
    <property type="entry name" value="P-loop_NTPase"/>
</dbReference>
<keyword evidence="2" id="KW-0677">Repeat</keyword>
<feature type="domain" description="Disease resistance protein Roq1-like winged-helix" evidence="5">
    <location>
        <begin position="297"/>
        <end position="367"/>
    </location>
</feature>
<keyword evidence="3" id="KW-1133">Transmembrane helix</keyword>
<dbReference type="PRINTS" id="PR00364">
    <property type="entry name" value="DISEASERSIST"/>
</dbReference>
<dbReference type="InterPro" id="IPR058192">
    <property type="entry name" value="WHD_ROQ1-like"/>
</dbReference>
<dbReference type="STRING" id="63057.A0A2P5E0V3"/>
<protein>
    <submittedName>
        <fullName evidence="6">NB-ARC domain containing protein</fullName>
    </submittedName>
</protein>
<gene>
    <name evidence="6" type="ORF">TorRG33x02_236690</name>
</gene>
<dbReference type="Gene3D" id="1.10.8.430">
    <property type="entry name" value="Helical domain of apoptotic protease-activating factors"/>
    <property type="match status" value="1"/>
</dbReference>
<dbReference type="InterPro" id="IPR002182">
    <property type="entry name" value="NB-ARC"/>
</dbReference>
<feature type="transmembrane region" description="Helical" evidence="3">
    <location>
        <begin position="7"/>
        <end position="23"/>
    </location>
</feature>
<evidence type="ECO:0000259" key="4">
    <source>
        <dbReference type="Pfam" id="PF00931"/>
    </source>
</evidence>
<organism evidence="6 7">
    <name type="scientific">Trema orientale</name>
    <name type="common">Charcoal tree</name>
    <name type="synonym">Celtis orientalis</name>
    <dbReference type="NCBI Taxonomy" id="63057"/>
    <lineage>
        <taxon>Eukaryota</taxon>
        <taxon>Viridiplantae</taxon>
        <taxon>Streptophyta</taxon>
        <taxon>Embryophyta</taxon>
        <taxon>Tracheophyta</taxon>
        <taxon>Spermatophyta</taxon>
        <taxon>Magnoliopsida</taxon>
        <taxon>eudicotyledons</taxon>
        <taxon>Gunneridae</taxon>
        <taxon>Pentapetalae</taxon>
        <taxon>rosids</taxon>
        <taxon>fabids</taxon>
        <taxon>Rosales</taxon>
        <taxon>Cannabaceae</taxon>
        <taxon>Trema</taxon>
    </lineage>
</organism>
<dbReference type="Proteomes" id="UP000237000">
    <property type="component" value="Unassembled WGS sequence"/>
</dbReference>
<keyword evidence="1" id="KW-0433">Leucine-rich repeat</keyword>
<dbReference type="SUPFAM" id="SSF46785">
    <property type="entry name" value="Winged helix' DNA-binding domain"/>
    <property type="match status" value="1"/>
</dbReference>
<dbReference type="InterPro" id="IPR042197">
    <property type="entry name" value="Apaf_helical"/>
</dbReference>
<evidence type="ECO:0000259" key="5">
    <source>
        <dbReference type="Pfam" id="PF23282"/>
    </source>
</evidence>
<name>A0A2P5E0V3_TREOI</name>
<evidence type="ECO:0000256" key="1">
    <source>
        <dbReference type="ARBA" id="ARBA00022614"/>
    </source>
</evidence>
<feature type="domain" description="NB-ARC" evidence="4">
    <location>
        <begin position="76"/>
        <end position="228"/>
    </location>
</feature>
<dbReference type="PANTHER" id="PTHR11017">
    <property type="entry name" value="LEUCINE-RICH REPEAT-CONTAINING PROTEIN"/>
    <property type="match status" value="1"/>
</dbReference>
<keyword evidence="3" id="KW-0472">Membrane</keyword>
<sequence length="416" mass="48261">MSKKKSFLYVFLYYIAILFLIFICDHLSRHDSEFVETIVKDILKKLNRLSSISDDFKDLIGIDKSVKHIESLMFIDTHNVKIIGIWGMGGIGKTTLARVIFNRLSSQFDGCCFLTNVIERFENRGMNDFMIKLYTELLGENYQNTGNTYFKLRLRHKKVLIVLDDLNDPDQLEVLSGDLDQFGAGSRIIVTTRDAQVLRDRADESYELKGLNFGEAIELFSLNAFKRSSPTIDDMKLLVKVVNYADGIPLALKVLGSFLRSRKKENWESELNKLKKVPNKKIHNVLRLSYDGLDILEKSIFLDVVCFFKEMYCRHEVESVLGGRDSFVHIGIDNLIDKSLITVDEHNCFQMHALIQEMGWEIVRQQSIEEPGNRSRLWFAKDVYHVFKNNTVSGNRKYSNIDVFIHLIIDSDYFWF</sequence>
<dbReference type="FunFam" id="1.10.8.430:FF:000002">
    <property type="entry name" value="Disease resistance protein (TIR-NBS-LRR class)"/>
    <property type="match status" value="1"/>
</dbReference>
<comment type="caution">
    <text evidence="6">The sequence shown here is derived from an EMBL/GenBank/DDBJ whole genome shotgun (WGS) entry which is preliminary data.</text>
</comment>
<proteinExistence type="predicted"/>
<dbReference type="Gene3D" id="3.40.50.300">
    <property type="entry name" value="P-loop containing nucleotide triphosphate hydrolases"/>
    <property type="match status" value="1"/>
</dbReference>
<dbReference type="PANTHER" id="PTHR11017:SF479">
    <property type="entry name" value="DISEASE RESISTANCE PROTEIN (TIR-NBS-LRR CLASS) FAMILY"/>
    <property type="match status" value="1"/>
</dbReference>
<keyword evidence="7" id="KW-1185">Reference proteome</keyword>
<dbReference type="GO" id="GO:0043531">
    <property type="term" value="F:ADP binding"/>
    <property type="evidence" value="ECO:0007669"/>
    <property type="project" value="InterPro"/>
</dbReference>